<accession>A0ABR1Z194</accession>
<sequence>MPVRPYALPGSPSELRCRSTSDKWIGECFLRNNGPIVAPLLLLLLLPLLLRHVVAVSFHGQLLEHELRPLNELSQSVDLLALRCHHLLDQLFVLEHHHSLSSHGVQVVMVPFEPGQPGLQCANLGAQRALHLGHAFFEARNVFVDRGDVGDGGALRLSAILVLVHDLLAY</sequence>
<gene>
    <name evidence="1" type="ORF">HDK90DRAFT_536</name>
</gene>
<evidence type="ECO:0000313" key="2">
    <source>
        <dbReference type="Proteomes" id="UP001492380"/>
    </source>
</evidence>
<dbReference type="Proteomes" id="UP001492380">
    <property type="component" value="Unassembled WGS sequence"/>
</dbReference>
<organism evidence="1 2">
    <name type="scientific">Phyllosticta capitalensis</name>
    <dbReference type="NCBI Taxonomy" id="121624"/>
    <lineage>
        <taxon>Eukaryota</taxon>
        <taxon>Fungi</taxon>
        <taxon>Dikarya</taxon>
        <taxon>Ascomycota</taxon>
        <taxon>Pezizomycotina</taxon>
        <taxon>Dothideomycetes</taxon>
        <taxon>Dothideomycetes incertae sedis</taxon>
        <taxon>Botryosphaeriales</taxon>
        <taxon>Phyllostictaceae</taxon>
        <taxon>Phyllosticta</taxon>
    </lineage>
</organism>
<comment type="caution">
    <text evidence="1">The sequence shown here is derived from an EMBL/GenBank/DDBJ whole genome shotgun (WGS) entry which is preliminary data.</text>
</comment>
<evidence type="ECO:0000313" key="1">
    <source>
        <dbReference type="EMBL" id="KAK8246169.1"/>
    </source>
</evidence>
<name>A0ABR1Z194_9PEZI</name>
<evidence type="ECO:0008006" key="3">
    <source>
        <dbReference type="Google" id="ProtNLM"/>
    </source>
</evidence>
<protein>
    <recommendedName>
        <fullName evidence="3">Secreted protein</fullName>
    </recommendedName>
</protein>
<reference evidence="1 2" key="1">
    <citation type="submission" date="2024-04" db="EMBL/GenBank/DDBJ databases">
        <title>Phyllosticta paracitricarpa is synonymous to the EU quarantine fungus P. citricarpa based on phylogenomic analyses.</title>
        <authorList>
            <consortium name="Lawrence Berkeley National Laboratory"/>
            <person name="Van Ingen-Buijs V.A."/>
            <person name="Van Westerhoven A.C."/>
            <person name="Haridas S."/>
            <person name="Skiadas P."/>
            <person name="Martin F."/>
            <person name="Groenewald J.Z."/>
            <person name="Crous P.W."/>
            <person name="Seidl M.F."/>
        </authorList>
    </citation>
    <scope>NUCLEOTIDE SEQUENCE [LARGE SCALE GENOMIC DNA]</scope>
    <source>
        <strain evidence="1 2">CBS 123374</strain>
    </source>
</reference>
<proteinExistence type="predicted"/>
<dbReference type="EMBL" id="JBBWRZ010000001">
    <property type="protein sequence ID" value="KAK8246169.1"/>
    <property type="molecule type" value="Genomic_DNA"/>
</dbReference>
<keyword evidence="2" id="KW-1185">Reference proteome</keyword>